<organism evidence="1 2">
    <name type="scientific">Cytophaga hutchinsonii (strain ATCC 33406 / DSM 1761 / CIP 103989 / NBRC 15051 / NCIMB 9469 / D465)</name>
    <dbReference type="NCBI Taxonomy" id="269798"/>
    <lineage>
        <taxon>Bacteria</taxon>
        <taxon>Pseudomonadati</taxon>
        <taxon>Bacteroidota</taxon>
        <taxon>Cytophagia</taxon>
        <taxon>Cytophagales</taxon>
        <taxon>Cytophagaceae</taxon>
        <taxon>Cytophaga</taxon>
    </lineage>
</organism>
<dbReference type="InterPro" id="IPR050447">
    <property type="entry name" value="Erg6_SMT_methyltransf"/>
</dbReference>
<evidence type="ECO:0000313" key="1">
    <source>
        <dbReference type="EMBL" id="ABG60500.1"/>
    </source>
</evidence>
<dbReference type="EMBL" id="CP000383">
    <property type="protein sequence ID" value="ABG60500.1"/>
    <property type="molecule type" value="Genomic_DNA"/>
</dbReference>
<keyword evidence="1" id="KW-0489">Methyltransferase</keyword>
<dbReference type="Proteomes" id="UP000001822">
    <property type="component" value="Chromosome"/>
</dbReference>
<proteinExistence type="predicted"/>
<dbReference type="PANTHER" id="PTHR44068:SF11">
    <property type="entry name" value="GERANYL DIPHOSPHATE 2-C-METHYLTRANSFERASE"/>
    <property type="match status" value="1"/>
</dbReference>
<keyword evidence="1" id="KW-0808">Transferase</keyword>
<dbReference type="SMR" id="A0A6N4SVU1"/>
<dbReference type="InterPro" id="IPR029063">
    <property type="entry name" value="SAM-dependent_MTases_sf"/>
</dbReference>
<dbReference type="CDD" id="cd02440">
    <property type="entry name" value="AdoMet_MTases"/>
    <property type="match status" value="1"/>
</dbReference>
<dbReference type="GO" id="GO:0032259">
    <property type="term" value="P:methylation"/>
    <property type="evidence" value="ECO:0007669"/>
    <property type="project" value="UniProtKB-KW"/>
</dbReference>
<dbReference type="GO" id="GO:0008168">
    <property type="term" value="F:methyltransferase activity"/>
    <property type="evidence" value="ECO:0007669"/>
    <property type="project" value="UniProtKB-KW"/>
</dbReference>
<dbReference type="OrthoDB" id="9782855at2"/>
<dbReference type="Gene3D" id="3.40.50.150">
    <property type="entry name" value="Vaccinia Virus protein VP39"/>
    <property type="match status" value="1"/>
</dbReference>
<reference evidence="1 2" key="1">
    <citation type="journal article" date="2007" name="Appl. Environ. Microbiol.">
        <title>Genome sequence of the cellulolytic gliding bacterium Cytophaga hutchinsonii.</title>
        <authorList>
            <person name="Xie G."/>
            <person name="Bruce D.C."/>
            <person name="Challacombe J.F."/>
            <person name="Chertkov O."/>
            <person name="Detter J.C."/>
            <person name="Gilna P."/>
            <person name="Han C.S."/>
            <person name="Lucas S."/>
            <person name="Misra M."/>
            <person name="Myers G.L."/>
            <person name="Richardson P."/>
            <person name="Tapia R."/>
            <person name="Thayer N."/>
            <person name="Thompson L.S."/>
            <person name="Brettin T.S."/>
            <person name="Henrissat B."/>
            <person name="Wilson D.B."/>
            <person name="McBride M.J."/>
        </authorList>
    </citation>
    <scope>NUCLEOTIDE SEQUENCE [LARGE SCALE GENOMIC DNA]</scope>
    <source>
        <strain evidence="2">ATCC 33406 / DSM 1761 / CIP 103989 / NBRC 15051 / NCIMB 9469 / D465</strain>
    </source>
</reference>
<keyword evidence="2" id="KW-1185">Reference proteome</keyword>
<dbReference type="PANTHER" id="PTHR44068">
    <property type="entry name" value="ZGC:194242"/>
    <property type="match status" value="1"/>
</dbReference>
<name>A0A6N4SVU1_CYTH3</name>
<dbReference type="AlphaFoldDB" id="A0A6N4SVU1"/>
<gene>
    <name evidence="1" type="ordered locus">CHU_3261</name>
</gene>
<dbReference type="Pfam" id="PF02353">
    <property type="entry name" value="CMAS"/>
    <property type="match status" value="1"/>
</dbReference>
<evidence type="ECO:0000313" key="2">
    <source>
        <dbReference type="Proteomes" id="UP000001822"/>
    </source>
</evidence>
<dbReference type="RefSeq" id="WP_011586610.1">
    <property type="nucleotide sequence ID" value="NC_008255.1"/>
</dbReference>
<dbReference type="KEGG" id="chu:CHU_3261"/>
<accession>A0A6N4SVU1</accession>
<sequence>MGIRNSKTFTSTDIATYYDVSEDHYMYFWDLNQSHSLHYGYWDASTKTFREALANINRVLAEKASITAGTRVLDAGCGVGGSSIWLAKNKQANVTGITVSKKQAARANTSAAAVNPGGTAVFDVQDYTNTPYHSESFDVVWAIESVCHAANKEDFIKEAYRLLKPGGQLIMADFFIVKDGNADDQRSIDAWGHGWAVPFFEKKDAFQHMLLKAGFNTADMIDSTEHIRRSAKRLYYAFFPGWIISKLYNLVNRRTTEFSKNNVYTAYYQYKTLKKELWKYYIVHAKK</sequence>
<protein>
    <submittedName>
        <fullName evidence="1">SAM-dependent methyltransferase</fullName>
    </submittedName>
</protein>
<dbReference type="SUPFAM" id="SSF53335">
    <property type="entry name" value="S-adenosyl-L-methionine-dependent methyltransferases"/>
    <property type="match status" value="1"/>
</dbReference>